<sequence length="408" mass="45647">MSENILSRLTLNSAQKCLLTGLIIILLGPYGGALGFALVVCGAGLEKGRIERYILCVFSFFIFTLCSVQGVFHSSNFNTISLFTALCTVMVLFLVDNNSLILILDKLIFVISVTVPIALIIAISQTLGVYPFEFRSNEVLGVMRFTFLFAEPSHYSILLSLCSLISLVKKTNLFTRFILLFGLLMTWSLSGFCIFTFGYIAYKFYTRGIIKYFIISLLLGSIITFLWFFKLQYSDFWLVAKIDSIIQLFSGNTVGASSALLRFNSIIIGPYFINEKINSDNFLLSFFGLGFGNLSDFVSVYYQSNFGLPDVYDANNIISNVIISSGIVGLVFYILSFSYFTGLNLVNILFAAIILLCLSLFSGYAFGPFAILTLLLSRAFILLVINHDKARINRCTYFNTWFENKTGS</sequence>
<dbReference type="AlphaFoldDB" id="A0A0A8J9L6"/>
<feature type="transmembrane region" description="Helical" evidence="1">
    <location>
        <begin position="107"/>
        <end position="130"/>
    </location>
</feature>
<feature type="transmembrane region" description="Helical" evidence="1">
    <location>
        <begin position="367"/>
        <end position="385"/>
    </location>
</feature>
<feature type="transmembrane region" description="Helical" evidence="1">
    <location>
        <begin position="53"/>
        <end position="72"/>
    </location>
</feature>
<feature type="transmembrane region" description="Helical" evidence="1">
    <location>
        <begin position="342"/>
        <end position="361"/>
    </location>
</feature>
<organism evidence="2">
    <name type="scientific">Escherichia coli</name>
    <dbReference type="NCBI Taxonomy" id="562"/>
    <lineage>
        <taxon>Bacteria</taxon>
        <taxon>Pseudomonadati</taxon>
        <taxon>Pseudomonadota</taxon>
        <taxon>Gammaproteobacteria</taxon>
        <taxon>Enterobacterales</taxon>
        <taxon>Enterobacteriaceae</taxon>
        <taxon>Escherichia</taxon>
    </lineage>
</organism>
<gene>
    <name evidence="2" type="primary">wzy</name>
</gene>
<accession>A0A0A8J9L6</accession>
<dbReference type="RefSeq" id="WP_134871541.1">
    <property type="nucleotide sequence ID" value="NZ_AP027634.1"/>
</dbReference>
<feature type="transmembrane region" description="Helical" evidence="1">
    <location>
        <begin position="208"/>
        <end position="229"/>
    </location>
</feature>
<feature type="transmembrane region" description="Helical" evidence="1">
    <location>
        <begin position="78"/>
        <end position="95"/>
    </location>
</feature>
<feature type="transmembrane region" description="Helical" evidence="1">
    <location>
        <begin position="282"/>
        <end position="302"/>
    </location>
</feature>
<feature type="transmembrane region" description="Helical" evidence="1">
    <location>
        <begin position="177"/>
        <end position="202"/>
    </location>
</feature>
<keyword evidence="1" id="KW-0472">Membrane</keyword>
<feature type="transmembrane region" description="Helical" evidence="1">
    <location>
        <begin position="317"/>
        <end position="335"/>
    </location>
</feature>
<name>A0A0A8J9L6_ECOLX</name>
<feature type="transmembrane region" description="Helical" evidence="1">
    <location>
        <begin position="142"/>
        <end position="165"/>
    </location>
</feature>
<feature type="transmembrane region" description="Helical" evidence="1">
    <location>
        <begin position="20"/>
        <end position="41"/>
    </location>
</feature>
<evidence type="ECO:0000256" key="1">
    <source>
        <dbReference type="SAM" id="Phobius"/>
    </source>
</evidence>
<reference evidence="2" key="1">
    <citation type="journal article" date="2014" name="DNA Res.">
        <title>A complete view of the genetic diversity of the Escherichia coli O-antigen biosynthesis gene cluster.</title>
        <authorList>
            <person name="Iguchi A."/>
            <person name="Iyoda S."/>
            <person name="Kikuchi T."/>
            <person name="Ogura Y."/>
            <person name="Katsura K."/>
            <person name="Ohnishi M."/>
            <person name="Hayashi T."/>
            <person name="Thomson N.R."/>
        </authorList>
    </citation>
    <scope>NUCLEOTIDE SEQUENCE</scope>
    <source>
        <strain evidence="2">99-1287</strain>
    </source>
</reference>
<keyword evidence="1" id="KW-1133">Transmembrane helix</keyword>
<dbReference type="EMBL" id="AB812079">
    <property type="protein sequence ID" value="BAQ02015.1"/>
    <property type="molecule type" value="Genomic_DNA"/>
</dbReference>
<evidence type="ECO:0000313" key="2">
    <source>
        <dbReference type="EMBL" id="BAQ02015.1"/>
    </source>
</evidence>
<protein>
    <submittedName>
        <fullName evidence="2">O-antigen polymerase</fullName>
    </submittedName>
</protein>
<proteinExistence type="predicted"/>
<keyword evidence="1" id="KW-0812">Transmembrane</keyword>